<evidence type="ECO:0000256" key="11">
    <source>
        <dbReference type="ARBA" id="ARBA00048008"/>
    </source>
</evidence>
<dbReference type="Gene3D" id="3.40.50.720">
    <property type="entry name" value="NAD(P)-binding Rossmann-like Domain"/>
    <property type="match status" value="1"/>
</dbReference>
<dbReference type="Proteomes" id="UP001519460">
    <property type="component" value="Unassembled WGS sequence"/>
</dbReference>
<evidence type="ECO:0000256" key="1">
    <source>
        <dbReference type="ARBA" id="ARBA00006484"/>
    </source>
</evidence>
<dbReference type="EC" id="1.1.1.232" evidence="4"/>
<comment type="catalytic activity">
    <reaction evidence="21">
        <text>resolvin E1 + NAD(+) = 18-oxo-resolvin E1 + NADH + H(+)</text>
        <dbReference type="Rhea" id="RHEA:49244"/>
        <dbReference type="ChEBI" id="CHEBI:15378"/>
        <dbReference type="ChEBI" id="CHEBI:57540"/>
        <dbReference type="ChEBI" id="CHEBI:57945"/>
        <dbReference type="ChEBI" id="CHEBI:91000"/>
        <dbReference type="ChEBI" id="CHEBI:91001"/>
    </reaction>
    <physiologicalReaction direction="left-to-right" evidence="21">
        <dbReference type="Rhea" id="RHEA:49245"/>
    </physiologicalReaction>
</comment>
<dbReference type="FunFam" id="3.40.50.720:FF:000149">
    <property type="entry name" value="15-hydroxyprostaglandin dehydrogenase [NAD(+)]"/>
    <property type="match status" value="1"/>
</dbReference>
<evidence type="ECO:0000256" key="20">
    <source>
        <dbReference type="ARBA" id="ARBA00049151"/>
    </source>
</evidence>
<reference evidence="23 24" key="1">
    <citation type="journal article" date="2023" name="Sci. Data">
        <title>Genome assembly of the Korean intertidal mud-creeper Batillaria attramentaria.</title>
        <authorList>
            <person name="Patra A.K."/>
            <person name="Ho P.T."/>
            <person name="Jun S."/>
            <person name="Lee S.J."/>
            <person name="Kim Y."/>
            <person name="Won Y.J."/>
        </authorList>
    </citation>
    <scope>NUCLEOTIDE SEQUENCE [LARGE SCALE GENOMIC DNA]</scope>
    <source>
        <strain evidence="23">Wonlab-2016</strain>
    </source>
</reference>
<evidence type="ECO:0000313" key="23">
    <source>
        <dbReference type="EMBL" id="KAK7469896.1"/>
    </source>
</evidence>
<evidence type="ECO:0000256" key="4">
    <source>
        <dbReference type="ARBA" id="ARBA00039060"/>
    </source>
</evidence>
<comment type="catalytic activity">
    <reaction evidence="19">
        <text>resolvin D2 + NAD(+) = 16-oxoresolvin D2 + NADH + H(+)</text>
        <dbReference type="Rhea" id="RHEA:53588"/>
        <dbReference type="ChEBI" id="CHEBI:15378"/>
        <dbReference type="ChEBI" id="CHEBI:57540"/>
        <dbReference type="ChEBI" id="CHEBI:57945"/>
        <dbReference type="ChEBI" id="CHEBI:133367"/>
        <dbReference type="ChEBI" id="CHEBI:137498"/>
    </reaction>
    <physiologicalReaction direction="left-to-right" evidence="19">
        <dbReference type="Rhea" id="RHEA:53589"/>
    </physiologicalReaction>
</comment>
<comment type="catalytic activity">
    <reaction evidence="14">
        <text>resolvin D1 + NAD(+) = 17-oxoresolvin D1 + NADH + H(+)</text>
        <dbReference type="Rhea" id="RHEA:50128"/>
        <dbReference type="ChEBI" id="CHEBI:15378"/>
        <dbReference type="ChEBI" id="CHEBI:57540"/>
        <dbReference type="ChEBI" id="CHEBI:57945"/>
        <dbReference type="ChEBI" id="CHEBI:132079"/>
        <dbReference type="ChEBI" id="CHEBI:132081"/>
    </reaction>
    <physiologicalReaction direction="left-to-right" evidence="14">
        <dbReference type="Rhea" id="RHEA:50129"/>
    </physiologicalReaction>
</comment>
<evidence type="ECO:0000256" key="13">
    <source>
        <dbReference type="ARBA" id="ARBA00048144"/>
    </source>
</evidence>
<dbReference type="AlphaFoldDB" id="A0ABD0JDM6"/>
<comment type="catalytic activity">
    <reaction evidence="20">
        <text>(15S)-hydroxy-(5Z,8Z,11Z,13E)-eicosatetraenoate + NAD(+) = 15-oxo-(5Z,8Z,11Z,13E)-eicosatetraenoate + NADH + H(+)</text>
        <dbReference type="Rhea" id="RHEA:23260"/>
        <dbReference type="ChEBI" id="CHEBI:15378"/>
        <dbReference type="ChEBI" id="CHEBI:57409"/>
        <dbReference type="ChEBI" id="CHEBI:57410"/>
        <dbReference type="ChEBI" id="CHEBI:57540"/>
        <dbReference type="ChEBI" id="CHEBI:57945"/>
        <dbReference type="EC" id="1.1.1.232"/>
    </reaction>
    <physiologicalReaction direction="left-to-right" evidence="20">
        <dbReference type="Rhea" id="RHEA:23261"/>
    </physiologicalReaction>
</comment>
<evidence type="ECO:0000256" key="7">
    <source>
        <dbReference type="ARBA" id="ARBA00042026"/>
    </source>
</evidence>
<dbReference type="GO" id="GO:0016404">
    <property type="term" value="F:15-hydroxyprostaglandin dehydrogenase (NAD+) activity"/>
    <property type="evidence" value="ECO:0007669"/>
    <property type="project" value="UniProtKB-EC"/>
</dbReference>
<evidence type="ECO:0000256" key="8">
    <source>
        <dbReference type="ARBA" id="ARBA00045705"/>
    </source>
</evidence>
<comment type="catalytic activity">
    <reaction evidence="9">
        <text>prostaglandin E1 + NAD(+) = 15-oxoprostaglandin E1 + NADH + H(+)</text>
        <dbReference type="Rhea" id="RHEA:16477"/>
        <dbReference type="ChEBI" id="CHEBI:15378"/>
        <dbReference type="ChEBI" id="CHEBI:57397"/>
        <dbReference type="ChEBI" id="CHEBI:57401"/>
        <dbReference type="ChEBI" id="CHEBI:57540"/>
        <dbReference type="ChEBI" id="CHEBI:57945"/>
    </reaction>
    <physiologicalReaction direction="left-to-right" evidence="9">
        <dbReference type="Rhea" id="RHEA:16478"/>
    </physiologicalReaction>
</comment>
<comment type="function">
    <text evidence="8">Catalyzes the NAD-dependent dehydrogenation (oxidation) of a broad array of hydroxylated polyunsaturated fatty acids (mainly eicosanoids and docosanoids, including prostaglandins, lipoxins and resolvins), yielding their corresponding keto (oxo) metabolites. Decreases the levels of the pro-proliferative prostaglandins such as prostaglandin E2 (whose activity is increased in cancer because of an increase in the expression of cyclooxygenase 2) and generates oxo-fatty acid products that can profoundly influence cell function by abrogating pro-inflammatory cytokine expression. Converts resolvins E1, D1 and D2 to their oxo products, which represents a mode of resolvin inactivation. Resolvin E1 plays important roles during the resolution phase of acute inflammation, while resolvins D1 and D2 have a unique role in obesity-induced adipose inflammation.</text>
</comment>
<evidence type="ECO:0000256" key="21">
    <source>
        <dbReference type="ARBA" id="ARBA00049188"/>
    </source>
</evidence>
<comment type="catalytic activity">
    <reaction evidence="15">
        <text>resolvin D2 + NAD(+) = 7-oxoresolvin D2 + NADH + H(+)</text>
        <dbReference type="Rhea" id="RHEA:53584"/>
        <dbReference type="ChEBI" id="CHEBI:15378"/>
        <dbReference type="ChEBI" id="CHEBI:57540"/>
        <dbReference type="ChEBI" id="CHEBI:57945"/>
        <dbReference type="ChEBI" id="CHEBI:133367"/>
        <dbReference type="ChEBI" id="CHEBI:137497"/>
    </reaction>
    <physiologicalReaction direction="left-to-right" evidence="15">
        <dbReference type="Rhea" id="RHEA:53585"/>
    </physiologicalReaction>
</comment>
<dbReference type="PRINTS" id="PR00081">
    <property type="entry name" value="GDHRDH"/>
</dbReference>
<evidence type="ECO:0000256" key="12">
    <source>
        <dbReference type="ARBA" id="ARBA00048140"/>
    </source>
</evidence>
<dbReference type="SUPFAM" id="SSF51735">
    <property type="entry name" value="NAD(P)-binding Rossmann-fold domains"/>
    <property type="match status" value="1"/>
</dbReference>
<dbReference type="PRINTS" id="PR00080">
    <property type="entry name" value="SDRFAMILY"/>
</dbReference>
<dbReference type="InterPro" id="IPR002347">
    <property type="entry name" value="SDR_fam"/>
</dbReference>
<evidence type="ECO:0000256" key="10">
    <source>
        <dbReference type="ARBA" id="ARBA00047672"/>
    </source>
</evidence>
<dbReference type="Pfam" id="PF00106">
    <property type="entry name" value="adh_short"/>
    <property type="match status" value="1"/>
</dbReference>
<protein>
    <recommendedName>
        <fullName evidence="5">15-hydroxyprostaglandin dehydrogenase [NAD(+)]</fullName>
        <ecNumber evidence="3">1.1.1.141</ecNumber>
        <ecNumber evidence="4">1.1.1.232</ecNumber>
    </recommendedName>
    <alternativeName>
        <fullName evidence="7">Eicosanoid/docosanoid dehydrogenase [NAD(+)]</fullName>
    </alternativeName>
    <alternativeName>
        <fullName evidence="6">Prostaglandin dehydrogenase 1</fullName>
    </alternativeName>
</protein>
<comment type="catalytic activity">
    <reaction evidence="12">
        <text>15-oxo-(5S,6R)-dihydroxy-(7E,9E,11Z)-eicosatrienoate + NADH + H(+) = (5S,6R,15S)-trihydroxy-(7E,9E,11Z)-eicosatrienoate + NAD(+)</text>
        <dbReference type="Rhea" id="RHEA:41596"/>
        <dbReference type="ChEBI" id="CHEBI:15378"/>
        <dbReference type="ChEBI" id="CHEBI:57540"/>
        <dbReference type="ChEBI" id="CHEBI:57945"/>
        <dbReference type="ChEBI" id="CHEBI:78325"/>
        <dbReference type="ChEBI" id="CHEBI:78329"/>
    </reaction>
    <physiologicalReaction direction="left-to-right" evidence="12">
        <dbReference type="Rhea" id="RHEA:41597"/>
    </physiologicalReaction>
</comment>
<organism evidence="23 24">
    <name type="scientific">Batillaria attramentaria</name>
    <dbReference type="NCBI Taxonomy" id="370345"/>
    <lineage>
        <taxon>Eukaryota</taxon>
        <taxon>Metazoa</taxon>
        <taxon>Spiralia</taxon>
        <taxon>Lophotrochozoa</taxon>
        <taxon>Mollusca</taxon>
        <taxon>Gastropoda</taxon>
        <taxon>Caenogastropoda</taxon>
        <taxon>Sorbeoconcha</taxon>
        <taxon>Cerithioidea</taxon>
        <taxon>Batillariidae</taxon>
        <taxon>Batillaria</taxon>
    </lineage>
</organism>
<dbReference type="EMBL" id="JACVVK020000500">
    <property type="protein sequence ID" value="KAK7469896.1"/>
    <property type="molecule type" value="Genomic_DNA"/>
</dbReference>
<evidence type="ECO:0000256" key="19">
    <source>
        <dbReference type="ARBA" id="ARBA00048921"/>
    </source>
</evidence>
<comment type="catalytic activity">
    <reaction evidence="10">
        <text>resolvin D1 + NAD(+) = 8-oxoresolvin D1 + NADH + H(+)</text>
        <dbReference type="Rhea" id="RHEA:50124"/>
        <dbReference type="ChEBI" id="CHEBI:15378"/>
        <dbReference type="ChEBI" id="CHEBI:57540"/>
        <dbReference type="ChEBI" id="CHEBI:57945"/>
        <dbReference type="ChEBI" id="CHEBI:132079"/>
        <dbReference type="ChEBI" id="CHEBI:132080"/>
    </reaction>
    <physiologicalReaction direction="left-to-right" evidence="10">
        <dbReference type="Rhea" id="RHEA:50125"/>
    </physiologicalReaction>
</comment>
<dbReference type="GO" id="GO:0047034">
    <property type="term" value="F:15-hydroxyicosatetraenoate dehydrogenase activity"/>
    <property type="evidence" value="ECO:0007669"/>
    <property type="project" value="UniProtKB-EC"/>
</dbReference>
<evidence type="ECO:0000313" key="24">
    <source>
        <dbReference type="Proteomes" id="UP001519460"/>
    </source>
</evidence>
<comment type="caution">
    <text evidence="23">The sequence shown here is derived from an EMBL/GenBank/DDBJ whole genome shotgun (WGS) entry which is preliminary data.</text>
</comment>
<sequence>MSLNGKVALVTGAAQGLGKAFSEALLKKGAKVCLVDVQVKEGEATTAEFQKKFGKDKALFVRCDVTSKDEFEETFRRALKHFGHLDIMVNNAGIGNERDYIRMVNINLTGVITGTNLAIQAMSRENGGHGGLVLNVSSTAGLTPRAYFEPAYSGTKFGVVGFTRSWSFNPHAQKMGIRFACLCPAFTATRLLDGATTILPEEARKMIEMVGINKLAASHLQHCTNQRCTLAMHRCIGIGRSKWPLRVQRSGRVIGMDTSNIDHLPASQTFVRANFT</sequence>
<accession>A0ABD0JDM6</accession>
<name>A0ABD0JDM6_9CAEN</name>
<comment type="catalytic activity">
    <reaction evidence="18">
        <text>prostaglandin E2 + NAD(+) = 15-oxoprostaglandin E2 + NADH + H(+)</text>
        <dbReference type="Rhea" id="RHEA:11876"/>
        <dbReference type="ChEBI" id="CHEBI:15378"/>
        <dbReference type="ChEBI" id="CHEBI:57400"/>
        <dbReference type="ChEBI" id="CHEBI:57540"/>
        <dbReference type="ChEBI" id="CHEBI:57945"/>
        <dbReference type="ChEBI" id="CHEBI:606564"/>
        <dbReference type="EC" id="1.1.1.141"/>
    </reaction>
    <physiologicalReaction direction="left-to-right" evidence="18">
        <dbReference type="Rhea" id="RHEA:11877"/>
    </physiologicalReaction>
</comment>
<evidence type="ECO:0000256" key="2">
    <source>
        <dbReference type="ARBA" id="ARBA00023002"/>
    </source>
</evidence>
<evidence type="ECO:0000256" key="16">
    <source>
        <dbReference type="ARBA" id="ARBA00048535"/>
    </source>
</evidence>
<comment type="catalytic activity">
    <reaction evidence="17">
        <text>prostaglandin A1 + NAD(+) = 15-oxo-prostaglandin A1 + NADH + H(+)</text>
        <dbReference type="Rhea" id="RHEA:41263"/>
        <dbReference type="ChEBI" id="CHEBI:15378"/>
        <dbReference type="ChEBI" id="CHEBI:57398"/>
        <dbReference type="ChEBI" id="CHEBI:57540"/>
        <dbReference type="ChEBI" id="CHEBI:57945"/>
        <dbReference type="ChEBI" id="CHEBI:85072"/>
    </reaction>
    <physiologicalReaction direction="left-to-right" evidence="17">
        <dbReference type="Rhea" id="RHEA:41264"/>
    </physiologicalReaction>
</comment>
<proteinExistence type="inferred from homology"/>
<evidence type="ECO:0000256" key="9">
    <source>
        <dbReference type="ARBA" id="ARBA00047325"/>
    </source>
</evidence>
<comment type="catalytic activity">
    <reaction evidence="11">
        <text>14-hydroxy-(4Z,7Z,10Z,12E,16Z,19Z)-docosahexaenoate + NAD(+) = 14-oxo-(4Z,7Z,10Z,12E,16Z,19Z)-docosahexaenoate + NADH + H(+)</text>
        <dbReference type="Rhea" id="RHEA:48952"/>
        <dbReference type="ChEBI" id="CHEBI:15378"/>
        <dbReference type="ChEBI" id="CHEBI:57540"/>
        <dbReference type="ChEBI" id="CHEBI:57945"/>
        <dbReference type="ChEBI" id="CHEBI:90866"/>
        <dbReference type="ChEBI" id="CHEBI:90867"/>
    </reaction>
    <physiologicalReaction direction="left-to-right" evidence="11">
        <dbReference type="Rhea" id="RHEA:48953"/>
    </physiologicalReaction>
</comment>
<evidence type="ECO:0000256" key="6">
    <source>
        <dbReference type="ARBA" id="ARBA00041812"/>
    </source>
</evidence>
<dbReference type="PANTHER" id="PTHR44229">
    <property type="entry name" value="15-HYDROXYPROSTAGLANDIN DEHYDROGENASE [NAD(+)]"/>
    <property type="match status" value="1"/>
</dbReference>
<comment type="similarity">
    <text evidence="1 22">Belongs to the short-chain dehydrogenases/reductases (SDR) family.</text>
</comment>
<evidence type="ECO:0000256" key="14">
    <source>
        <dbReference type="ARBA" id="ARBA00048170"/>
    </source>
</evidence>
<dbReference type="EC" id="1.1.1.141" evidence="3"/>
<keyword evidence="24" id="KW-1185">Reference proteome</keyword>
<evidence type="ECO:0000256" key="3">
    <source>
        <dbReference type="ARBA" id="ARBA00038968"/>
    </source>
</evidence>
<evidence type="ECO:0000256" key="5">
    <source>
        <dbReference type="ARBA" id="ARBA00040276"/>
    </source>
</evidence>
<dbReference type="PANTHER" id="PTHR44229:SF4">
    <property type="entry name" value="15-HYDROXYPROSTAGLANDIN DEHYDROGENASE [NAD(+)]"/>
    <property type="match status" value="1"/>
</dbReference>
<evidence type="ECO:0000256" key="17">
    <source>
        <dbReference type="ARBA" id="ARBA00048611"/>
    </source>
</evidence>
<gene>
    <name evidence="23" type="ORF">BaRGS_00036116</name>
</gene>
<keyword evidence="2" id="KW-0560">Oxidoreductase</keyword>
<evidence type="ECO:0000256" key="15">
    <source>
        <dbReference type="ARBA" id="ARBA00048393"/>
    </source>
</evidence>
<comment type="catalytic activity">
    <reaction evidence="16">
        <text>lipoxin A4 + NAD(+) = 15-oxo-(5S,6R)-dihydroxy-(7E,9E,11Z,13E)-eicosatetraenoate + NADH + H(+)</text>
        <dbReference type="Rhea" id="RHEA:41572"/>
        <dbReference type="ChEBI" id="CHEBI:15378"/>
        <dbReference type="ChEBI" id="CHEBI:57540"/>
        <dbReference type="ChEBI" id="CHEBI:57945"/>
        <dbReference type="ChEBI" id="CHEBI:67026"/>
        <dbReference type="ChEBI" id="CHEBI:78311"/>
    </reaction>
    <physiologicalReaction direction="left-to-right" evidence="16">
        <dbReference type="Rhea" id="RHEA:41573"/>
    </physiologicalReaction>
</comment>
<dbReference type="InterPro" id="IPR036291">
    <property type="entry name" value="NAD(P)-bd_dom_sf"/>
</dbReference>
<evidence type="ECO:0000256" key="22">
    <source>
        <dbReference type="RuleBase" id="RU000363"/>
    </source>
</evidence>
<comment type="catalytic activity">
    <reaction evidence="13">
        <text>(11R)-hydroxy-(5Z,8Z,12E,14Z)-eicosatetraenoate + NAD(+) = 11-oxo-(5Z,8Z,12E,14Z)-eicosatetraenoate + NADH + H(+)</text>
        <dbReference type="Rhea" id="RHEA:48640"/>
        <dbReference type="ChEBI" id="CHEBI:15378"/>
        <dbReference type="ChEBI" id="CHEBI:57540"/>
        <dbReference type="ChEBI" id="CHEBI:57945"/>
        <dbReference type="ChEBI" id="CHEBI:78836"/>
        <dbReference type="ChEBI" id="CHEBI:90697"/>
    </reaction>
    <physiologicalReaction direction="left-to-right" evidence="13">
        <dbReference type="Rhea" id="RHEA:48641"/>
    </physiologicalReaction>
</comment>
<evidence type="ECO:0000256" key="18">
    <source>
        <dbReference type="ARBA" id="ARBA00048739"/>
    </source>
</evidence>